<gene>
    <name evidence="2" type="ORF">H7F21_14225</name>
</gene>
<proteinExistence type="predicted"/>
<name>A0A842IVV7_9FLAO</name>
<sequence>MKTKHIIPLFLLIGLVLSCGSTKSTINPDDKLIGDWSLVAEATPQGDVPITMTIAKDEAGNFIGALTSMMGDYTMSNLVLEHGKLSCAFDVQGILFEFQGVFIEDEFKGQTIGPAESYVTNGKRKG</sequence>
<reference evidence="2" key="1">
    <citation type="submission" date="2020-08" db="EMBL/GenBank/DDBJ databases">
        <title>Winogradskyella ouciana sp. nov., isolated from the hadal seawater of the Mariana Trench.</title>
        <authorList>
            <person name="He X."/>
        </authorList>
    </citation>
    <scope>NUCLEOTIDE SEQUENCE [LARGE SCALE GENOMIC DNA]</scope>
    <source>
        <strain evidence="2">KCTC 52348</strain>
    </source>
</reference>
<dbReference type="RefSeq" id="WP_185789963.1">
    <property type="nucleotide sequence ID" value="NZ_JACLCP010000004.1"/>
</dbReference>
<evidence type="ECO:0008006" key="4">
    <source>
        <dbReference type="Google" id="ProtNLM"/>
    </source>
</evidence>
<protein>
    <recommendedName>
        <fullName evidence="4">Lipocalin-like domain-containing protein</fullName>
    </recommendedName>
</protein>
<dbReference type="AlphaFoldDB" id="A0A842IVV7"/>
<dbReference type="Proteomes" id="UP000533900">
    <property type="component" value="Unassembled WGS sequence"/>
</dbReference>
<evidence type="ECO:0000313" key="3">
    <source>
        <dbReference type="Proteomes" id="UP000533900"/>
    </source>
</evidence>
<dbReference type="PROSITE" id="PS51257">
    <property type="entry name" value="PROKAR_LIPOPROTEIN"/>
    <property type="match status" value="1"/>
</dbReference>
<feature type="chain" id="PRO_5032510354" description="Lipocalin-like domain-containing protein" evidence="1">
    <location>
        <begin position="24"/>
        <end position="126"/>
    </location>
</feature>
<evidence type="ECO:0000313" key="2">
    <source>
        <dbReference type="EMBL" id="MBC2846259.1"/>
    </source>
</evidence>
<comment type="caution">
    <text evidence="2">The sequence shown here is derived from an EMBL/GenBank/DDBJ whole genome shotgun (WGS) entry which is preliminary data.</text>
</comment>
<keyword evidence="3" id="KW-1185">Reference proteome</keyword>
<feature type="signal peptide" evidence="1">
    <location>
        <begin position="1"/>
        <end position="23"/>
    </location>
</feature>
<dbReference type="EMBL" id="JACLCP010000004">
    <property type="protein sequence ID" value="MBC2846259.1"/>
    <property type="molecule type" value="Genomic_DNA"/>
</dbReference>
<keyword evidence="1" id="KW-0732">Signal</keyword>
<accession>A0A842IVV7</accession>
<evidence type="ECO:0000256" key="1">
    <source>
        <dbReference type="SAM" id="SignalP"/>
    </source>
</evidence>
<organism evidence="2 3">
    <name type="scientific">Winogradskyella flava</name>
    <dbReference type="NCBI Taxonomy" id="1884876"/>
    <lineage>
        <taxon>Bacteria</taxon>
        <taxon>Pseudomonadati</taxon>
        <taxon>Bacteroidota</taxon>
        <taxon>Flavobacteriia</taxon>
        <taxon>Flavobacteriales</taxon>
        <taxon>Flavobacteriaceae</taxon>
        <taxon>Winogradskyella</taxon>
    </lineage>
</organism>